<evidence type="ECO:0000313" key="1">
    <source>
        <dbReference type="EMBL" id="MCI4681788.1"/>
    </source>
</evidence>
<sequence length="96" mass="10418">MIGEGVCEVTAEGESFFAELGIDVRAQARQRRALCRSCLDVTERRPHIGGAVGAALAQRLLEQKLPQPIDDSRGLAVTAAGRWRLRKIFGPGLFAD</sequence>
<proteinExistence type="predicted"/>
<comment type="caution">
    <text evidence="1">The sequence shown here is derived from an EMBL/GenBank/DDBJ whole genome shotgun (WGS) entry which is preliminary data.</text>
</comment>
<evidence type="ECO:0008006" key="3">
    <source>
        <dbReference type="Google" id="ProtNLM"/>
    </source>
</evidence>
<organism evidence="1 2">
    <name type="scientific">Candidatus Rhodoblastus alkanivorans</name>
    <dbReference type="NCBI Taxonomy" id="2954117"/>
    <lineage>
        <taxon>Bacteria</taxon>
        <taxon>Pseudomonadati</taxon>
        <taxon>Pseudomonadota</taxon>
        <taxon>Alphaproteobacteria</taxon>
        <taxon>Hyphomicrobiales</taxon>
        <taxon>Rhodoblastaceae</taxon>
        <taxon>Rhodoblastus</taxon>
    </lineage>
</organism>
<evidence type="ECO:0000313" key="2">
    <source>
        <dbReference type="Proteomes" id="UP001139104"/>
    </source>
</evidence>
<accession>A0ABS9Z2F4</accession>
<reference evidence="1" key="1">
    <citation type="journal article" date="2022" name="ISME J.">
        <title>Identification of active gaseous-alkane degraders at natural gas seeps.</title>
        <authorList>
            <person name="Farhan Ul Haque M."/>
            <person name="Hernandez M."/>
            <person name="Crombie A.T."/>
            <person name="Murrell J.C."/>
        </authorList>
    </citation>
    <scope>NUCLEOTIDE SEQUENCE</scope>
    <source>
        <strain evidence="1">PC2</strain>
    </source>
</reference>
<dbReference type="Proteomes" id="UP001139104">
    <property type="component" value="Unassembled WGS sequence"/>
</dbReference>
<protein>
    <recommendedName>
        <fullName evidence="3">Transcriptional regulator</fullName>
    </recommendedName>
</protein>
<dbReference type="RefSeq" id="WP_243065833.1">
    <property type="nucleotide sequence ID" value="NZ_JAIVFK010000003.1"/>
</dbReference>
<dbReference type="EMBL" id="JAIVFP010000001">
    <property type="protein sequence ID" value="MCI4681788.1"/>
    <property type="molecule type" value="Genomic_DNA"/>
</dbReference>
<gene>
    <name evidence="1" type="ORF">K2U94_03250</name>
</gene>
<keyword evidence="2" id="KW-1185">Reference proteome</keyword>
<name>A0ABS9Z2F4_9HYPH</name>